<dbReference type="EMBL" id="JBHSBC010000005">
    <property type="protein sequence ID" value="MFC3979990.1"/>
    <property type="molecule type" value="Genomic_DNA"/>
</dbReference>
<dbReference type="Proteomes" id="UP001595698">
    <property type="component" value="Unassembled WGS sequence"/>
</dbReference>
<evidence type="ECO:0000313" key="2">
    <source>
        <dbReference type="EMBL" id="MFC3979990.1"/>
    </source>
</evidence>
<evidence type="ECO:0000256" key="1">
    <source>
        <dbReference type="SAM" id="MobiDB-lite"/>
    </source>
</evidence>
<dbReference type="RefSeq" id="WP_386188884.1">
    <property type="nucleotide sequence ID" value="NZ_JBHSBC010000005.1"/>
</dbReference>
<keyword evidence="3" id="KW-1185">Reference proteome</keyword>
<feature type="compositionally biased region" description="Basic and acidic residues" evidence="1">
    <location>
        <begin position="185"/>
        <end position="205"/>
    </location>
</feature>
<proteinExistence type="predicted"/>
<sequence length="205" mass="22993">MAIVKCGVQMALAVGAGYFLGRRHKLRTALALAAAGATGRLGMGGGGLLQQGLKQLGASPELEKLTQNVRGELLDVGKAAARAAASRQIDSLTSKLHERAESLRVPGGLASEEEEEEEETRPRRRRPTESRGRTARRSREEPEDEEEEFEDEEEPEDEFEDEEEEEEEEEEPPRGRGRAVRVRSPQRERASRRDRPVRRVRDEAR</sequence>
<organism evidence="2 3">
    <name type="scientific">Streptosporangium jomthongense</name>
    <dbReference type="NCBI Taxonomy" id="1193683"/>
    <lineage>
        <taxon>Bacteria</taxon>
        <taxon>Bacillati</taxon>
        <taxon>Actinomycetota</taxon>
        <taxon>Actinomycetes</taxon>
        <taxon>Streptosporangiales</taxon>
        <taxon>Streptosporangiaceae</taxon>
        <taxon>Streptosporangium</taxon>
    </lineage>
</organism>
<accession>A0ABV8EXS7</accession>
<evidence type="ECO:0000313" key="3">
    <source>
        <dbReference type="Proteomes" id="UP001595698"/>
    </source>
</evidence>
<feature type="compositionally biased region" description="Acidic residues" evidence="1">
    <location>
        <begin position="141"/>
        <end position="171"/>
    </location>
</feature>
<comment type="caution">
    <text evidence="2">The sequence shown here is derived from an EMBL/GenBank/DDBJ whole genome shotgun (WGS) entry which is preliminary data.</text>
</comment>
<name>A0ABV8EXS7_9ACTN</name>
<feature type="compositionally biased region" description="Basic and acidic residues" evidence="1">
    <location>
        <begin position="127"/>
        <end position="140"/>
    </location>
</feature>
<feature type="region of interest" description="Disordered" evidence="1">
    <location>
        <begin position="98"/>
        <end position="205"/>
    </location>
</feature>
<protein>
    <submittedName>
        <fullName evidence="2">Uncharacterized protein</fullName>
    </submittedName>
</protein>
<gene>
    <name evidence="2" type="ORF">ACFOYY_07655</name>
</gene>
<reference evidence="3" key="1">
    <citation type="journal article" date="2019" name="Int. J. Syst. Evol. Microbiol.">
        <title>The Global Catalogue of Microorganisms (GCM) 10K type strain sequencing project: providing services to taxonomists for standard genome sequencing and annotation.</title>
        <authorList>
            <consortium name="The Broad Institute Genomics Platform"/>
            <consortium name="The Broad Institute Genome Sequencing Center for Infectious Disease"/>
            <person name="Wu L."/>
            <person name="Ma J."/>
        </authorList>
    </citation>
    <scope>NUCLEOTIDE SEQUENCE [LARGE SCALE GENOMIC DNA]</scope>
    <source>
        <strain evidence="3">TBRC 7912</strain>
    </source>
</reference>